<feature type="transmembrane region" description="Helical" evidence="1">
    <location>
        <begin position="17"/>
        <end position="41"/>
    </location>
</feature>
<comment type="caution">
    <text evidence="2">The sequence shown here is derived from an EMBL/GenBank/DDBJ whole genome shotgun (WGS) entry which is preliminary data.</text>
</comment>
<evidence type="ECO:0000313" key="3">
    <source>
        <dbReference type="Proteomes" id="UP000448877"/>
    </source>
</evidence>
<accession>A0A108TDM6</accession>
<evidence type="ECO:0000256" key="1">
    <source>
        <dbReference type="SAM" id="Phobius"/>
    </source>
</evidence>
<dbReference type="GeneID" id="66310005"/>
<dbReference type="RefSeq" id="WP_007215386.1">
    <property type="nucleotide sequence ID" value="NZ_CABMLT010000008.1"/>
</dbReference>
<reference evidence="2 3" key="1">
    <citation type="journal article" date="2019" name="Nat. Med.">
        <title>A library of human gut bacterial isolates paired with longitudinal multiomics data enables mechanistic microbiome research.</title>
        <authorList>
            <person name="Poyet M."/>
            <person name="Groussin M."/>
            <person name="Gibbons S.M."/>
            <person name="Avila-Pacheco J."/>
            <person name="Jiang X."/>
            <person name="Kearney S.M."/>
            <person name="Perrotta A.R."/>
            <person name="Berdy B."/>
            <person name="Zhao S."/>
            <person name="Lieberman T.D."/>
            <person name="Swanson P.K."/>
            <person name="Smith M."/>
            <person name="Roesemann S."/>
            <person name="Alexander J.E."/>
            <person name="Rich S.A."/>
            <person name="Livny J."/>
            <person name="Vlamakis H."/>
            <person name="Clish C."/>
            <person name="Bullock K."/>
            <person name="Deik A."/>
            <person name="Scott J."/>
            <person name="Pierce K.A."/>
            <person name="Xavier R.J."/>
            <person name="Alm E.J."/>
        </authorList>
    </citation>
    <scope>NUCLEOTIDE SEQUENCE [LARGE SCALE GENOMIC DNA]</scope>
    <source>
        <strain evidence="2 3">BIOML-A6</strain>
    </source>
</reference>
<keyword evidence="1" id="KW-0472">Membrane</keyword>
<keyword evidence="1" id="KW-0812">Transmembrane</keyword>
<dbReference type="EMBL" id="VVYV01000001">
    <property type="protein sequence ID" value="KAA5423807.1"/>
    <property type="molecule type" value="Genomic_DNA"/>
</dbReference>
<proteinExistence type="predicted"/>
<evidence type="ECO:0000313" key="2">
    <source>
        <dbReference type="EMBL" id="KAA5423807.1"/>
    </source>
</evidence>
<protein>
    <submittedName>
        <fullName evidence="2">Uncharacterized protein</fullName>
    </submittedName>
</protein>
<organism evidence="2 3">
    <name type="scientific">Bacteroides cellulosilyticus</name>
    <dbReference type="NCBI Taxonomy" id="246787"/>
    <lineage>
        <taxon>Bacteria</taxon>
        <taxon>Pseudomonadati</taxon>
        <taxon>Bacteroidota</taxon>
        <taxon>Bacteroidia</taxon>
        <taxon>Bacteroidales</taxon>
        <taxon>Bacteroidaceae</taxon>
        <taxon>Bacteroides</taxon>
    </lineage>
</organism>
<keyword evidence="1" id="KW-1133">Transmembrane helix</keyword>
<name>A0A108TDM6_9BACE</name>
<gene>
    <name evidence="2" type="ORF">F2Y81_01290</name>
</gene>
<dbReference type="AlphaFoldDB" id="A0A108TDM6"/>
<dbReference type="Proteomes" id="UP000448877">
    <property type="component" value="Unassembled WGS sequence"/>
</dbReference>
<sequence length="86" mass="10476">MKYLSHPYNRKKRSFSLFIHTVAFCMYMILILALAILRVLLEEKDKVIDSLQKQIQWYKEPPATPISDEYRELWDKDDYILKDDHR</sequence>